<dbReference type="Gene3D" id="3.30.160.670">
    <property type="match status" value="1"/>
</dbReference>
<proteinExistence type="predicted"/>
<dbReference type="RefSeq" id="WP_187707636.1">
    <property type="nucleotide sequence ID" value="NZ_CP060782.1"/>
</dbReference>
<evidence type="ECO:0000259" key="2">
    <source>
        <dbReference type="Pfam" id="PF13590"/>
    </source>
</evidence>
<sequence length="240" mass="26718">MRIRNLVAAAFIGVAALGVSGCATSLPTKVTRYSVAIPQGQSFYVVPGQGVQSGLEFNRYAALVAEQMAARGYQQAASTAAADMLVKVGYGVDNGTKEISVDPFARSRYYDPFYRGFYDPFYGGYFGRPYWSRYGYYGYRSPFYWGWDDPFWYNSPYSGFGADPIREYTVYKSELDLDIVRRVDNAPLFDGKAVARSQTDELGTLVPNLIEAMFTNFPGENGKTVKITVPGRKRPATATR</sequence>
<dbReference type="PROSITE" id="PS51257">
    <property type="entry name" value="PROKAR_LIPOPROTEIN"/>
    <property type="match status" value="1"/>
</dbReference>
<dbReference type="InterPro" id="IPR025411">
    <property type="entry name" value="DUF4136"/>
</dbReference>
<organism evidence="3 4">
    <name type="scientific">Sphingomonas sediminicola</name>
    <dbReference type="NCBI Taxonomy" id="386874"/>
    <lineage>
        <taxon>Bacteria</taxon>
        <taxon>Pseudomonadati</taxon>
        <taxon>Pseudomonadota</taxon>
        <taxon>Alphaproteobacteria</taxon>
        <taxon>Sphingomonadales</taxon>
        <taxon>Sphingomonadaceae</taxon>
        <taxon>Sphingomonas</taxon>
    </lineage>
</organism>
<feature type="domain" description="DUF4136" evidence="2">
    <location>
        <begin position="35"/>
        <end position="219"/>
    </location>
</feature>
<evidence type="ECO:0000313" key="4">
    <source>
        <dbReference type="Proteomes" id="UP000516105"/>
    </source>
</evidence>
<feature type="signal peptide" evidence="1">
    <location>
        <begin position="1"/>
        <end position="25"/>
    </location>
</feature>
<dbReference type="EMBL" id="CP060782">
    <property type="protein sequence ID" value="QNP44678.1"/>
    <property type="molecule type" value="Genomic_DNA"/>
</dbReference>
<feature type="chain" id="PRO_5045344023" evidence="1">
    <location>
        <begin position="26"/>
        <end position="240"/>
    </location>
</feature>
<dbReference type="Proteomes" id="UP000516105">
    <property type="component" value="Chromosome"/>
</dbReference>
<gene>
    <name evidence="3" type="ORF">H9L14_07585</name>
</gene>
<reference evidence="3 4" key="1">
    <citation type="submission" date="2020-08" db="EMBL/GenBank/DDBJ databases">
        <title>Genome sequence of Sphingomonas sediminicola KACC 15039T.</title>
        <authorList>
            <person name="Hyun D.-W."/>
            <person name="Bae J.-W."/>
        </authorList>
    </citation>
    <scope>NUCLEOTIDE SEQUENCE [LARGE SCALE GENOMIC DNA]</scope>
    <source>
        <strain evidence="3 4">KACC 15039</strain>
    </source>
</reference>
<accession>A0ABX6T7L3</accession>
<evidence type="ECO:0000313" key="3">
    <source>
        <dbReference type="EMBL" id="QNP44678.1"/>
    </source>
</evidence>
<keyword evidence="1" id="KW-0732">Signal</keyword>
<dbReference type="Pfam" id="PF13590">
    <property type="entry name" value="DUF4136"/>
    <property type="match status" value="1"/>
</dbReference>
<protein>
    <submittedName>
        <fullName evidence="3">DUF4136 domain-containing protein</fullName>
    </submittedName>
</protein>
<name>A0ABX6T7L3_9SPHN</name>
<keyword evidence="4" id="KW-1185">Reference proteome</keyword>
<evidence type="ECO:0000256" key="1">
    <source>
        <dbReference type="SAM" id="SignalP"/>
    </source>
</evidence>